<organism evidence="1 2">
    <name type="scientific">Microbulbifer okhotskensis</name>
    <dbReference type="NCBI Taxonomy" id="2926617"/>
    <lineage>
        <taxon>Bacteria</taxon>
        <taxon>Pseudomonadati</taxon>
        <taxon>Pseudomonadota</taxon>
        <taxon>Gammaproteobacteria</taxon>
        <taxon>Cellvibrionales</taxon>
        <taxon>Microbulbiferaceae</taxon>
        <taxon>Microbulbifer</taxon>
    </lineage>
</organism>
<dbReference type="EMBL" id="JALBWM010000016">
    <property type="protein sequence ID" value="MCO1333893.1"/>
    <property type="molecule type" value="Genomic_DNA"/>
</dbReference>
<sequence>MQGFAKAALDTNQAFVDIVEQVIVAVAIANFREFERAGFPGGIEEFLYSVGGAVGGNNPAAAILAGVNCWIAGISSPV</sequence>
<evidence type="ECO:0000313" key="1">
    <source>
        <dbReference type="EMBL" id="MCO1333893.1"/>
    </source>
</evidence>
<name>A0A9X2EQJ2_9GAMM</name>
<dbReference type="AlphaFoldDB" id="A0A9X2EQJ2"/>
<dbReference type="RefSeq" id="WP_252465339.1">
    <property type="nucleotide sequence ID" value="NZ_JALBWM010000016.1"/>
</dbReference>
<accession>A0A9X2EQJ2</accession>
<gene>
    <name evidence="1" type="ORF">MO867_06020</name>
</gene>
<proteinExistence type="predicted"/>
<reference evidence="1" key="1">
    <citation type="journal article" date="2022" name="Arch. Microbiol.">
        <title>Microbulbifer okhotskensis sp. nov., isolated from a deep bottom sediment of the Okhotsk Sea.</title>
        <authorList>
            <person name="Romanenko L."/>
            <person name="Kurilenko V."/>
            <person name="Otstavnykh N."/>
            <person name="Velansky P."/>
            <person name="Isaeva M."/>
            <person name="Mikhailov V."/>
        </authorList>
    </citation>
    <scope>NUCLEOTIDE SEQUENCE</scope>
    <source>
        <strain evidence="1">OS29</strain>
    </source>
</reference>
<evidence type="ECO:0000313" key="2">
    <source>
        <dbReference type="Proteomes" id="UP001139028"/>
    </source>
</evidence>
<dbReference type="Proteomes" id="UP001139028">
    <property type="component" value="Unassembled WGS sequence"/>
</dbReference>
<keyword evidence="2" id="KW-1185">Reference proteome</keyword>
<protein>
    <submittedName>
        <fullName evidence="1">Uncharacterized protein</fullName>
    </submittedName>
</protein>
<comment type="caution">
    <text evidence="1">The sequence shown here is derived from an EMBL/GenBank/DDBJ whole genome shotgun (WGS) entry which is preliminary data.</text>
</comment>